<keyword evidence="1" id="KW-0732">Signal</keyword>
<protein>
    <submittedName>
        <fullName evidence="2">N-acetylmuramoyl-L-alanine amidase LytC</fullName>
    </submittedName>
</protein>
<evidence type="ECO:0000256" key="1">
    <source>
        <dbReference type="SAM" id="SignalP"/>
    </source>
</evidence>
<reference evidence="2" key="1">
    <citation type="submission" date="2014-07" db="EMBL/GenBank/DDBJ databases">
        <authorList>
            <person name="Hornung V.Bastian."/>
        </authorList>
    </citation>
    <scope>NUCLEOTIDE SEQUENCE</scope>
    <source>
        <strain evidence="2">PCE-S</strain>
    </source>
</reference>
<dbReference type="RefSeq" id="WP_208925416.1">
    <property type="nucleotide sequence ID" value="NZ_JAYFNZ010000003.1"/>
</dbReference>
<organism evidence="2">
    <name type="scientific">Desulfitobacterium hafniense</name>
    <name type="common">Desulfitobacterium frappieri</name>
    <dbReference type="NCBI Taxonomy" id="49338"/>
    <lineage>
        <taxon>Bacteria</taxon>
        <taxon>Bacillati</taxon>
        <taxon>Bacillota</taxon>
        <taxon>Clostridia</taxon>
        <taxon>Eubacteriales</taxon>
        <taxon>Desulfitobacteriaceae</taxon>
        <taxon>Desulfitobacterium</taxon>
    </lineage>
</organism>
<gene>
    <name evidence="2" type="ORF">DPCES_1259</name>
</gene>
<feature type="signal peptide" evidence="1">
    <location>
        <begin position="1"/>
        <end position="35"/>
    </location>
</feature>
<sequence length="769" mass="83188">MMNDCQLRPMSLKTCVTMLFLAVAIALLAPSVTLASTSPTIQYFGGSDWEVFNGVDNTHDGGYVVVGHSSSNNGDMAGLNKRYSDAVIVKFSANAEVQWVKTFGGRSVDSFQSVKQTKDGGYIAVGSSSSIDMDMENSRKKVREEGQDISNNDAIIVKFNSLGAVEWFRDFGGSLSDSFNGVVETPEGDFIVVGESESKDGELAGLAQGNSDAIYARYQRDGKFMGAYSYGGSLSDGFNDLVLLADGSVVAVGYSGSHDQDMKDTGPCLLKGIVVKIHKDMSISWATSVDLTDPSYQRLVHSAGNGLQDIKVTHDQGFIVVGKGIYLERKADGSSNMNEDGRIYKFDALGREEWHDTYTNQAYTRFFGVAQDQAGSYTVVGDSYMPGAKKIIALRYDSHGVRLWDKEDEGSRNRYLLSLVPKGDQFVAVGSKYIQGKSEEGLLYIGRFEEEGSKLVMAPNTGSHPAETTTQLEVGETERLAGNDRYETAIAISKKGWEKTEHLVLVNGNNFPDALVGSSFAYLQNAPILITPADRLDDRVSAEMQRLGAKTITILGNSASVSPTIENQLKERYKVTRISGAEVLDTAVKIGEEIRKVKPFDTVIIATQSNFPDALAIAPYSAKETIPILFTEKDRLRPDTKKALAGWGIKNAIIVGGTGVVSLDVDLELDALGLTITRLEGEDRYDTALEIAKHFGAGTPYSAIAVATGENYPDALTGAVLSAKNNTPLILVTEDRAKSTVLDYLNPLSLKKATIFGGTGVVADEIFKH</sequence>
<evidence type="ECO:0000313" key="2">
    <source>
        <dbReference type="EMBL" id="CDX01146.1"/>
    </source>
</evidence>
<accession>A0A098AZV0</accession>
<dbReference type="Pfam" id="PF04122">
    <property type="entry name" value="CW_binding_2"/>
    <property type="match status" value="3"/>
</dbReference>
<dbReference type="InterPro" id="IPR051922">
    <property type="entry name" value="Bact_Sporulation_Assoc"/>
</dbReference>
<name>A0A098AZV0_DESHA</name>
<feature type="chain" id="PRO_5001938075" evidence="1">
    <location>
        <begin position="36"/>
        <end position="769"/>
    </location>
</feature>
<dbReference type="Gene3D" id="3.40.50.12090">
    <property type="match status" value="2"/>
</dbReference>
<dbReference type="InterPro" id="IPR007253">
    <property type="entry name" value="Cell_wall-bd_2"/>
</dbReference>
<dbReference type="PANTHER" id="PTHR30032">
    <property type="entry name" value="N-ACETYLMURAMOYL-L-ALANINE AMIDASE-RELATED"/>
    <property type="match status" value="1"/>
</dbReference>
<dbReference type="PATRIC" id="fig|49338.4.peg.1365"/>
<dbReference type="EMBL" id="LK996017">
    <property type="protein sequence ID" value="CDX01146.1"/>
    <property type="molecule type" value="Genomic_DNA"/>
</dbReference>
<dbReference type="AlphaFoldDB" id="A0A098AZV0"/>
<dbReference type="PANTHER" id="PTHR30032:SF8">
    <property type="entry name" value="GERMINATION-SPECIFIC N-ACETYLMURAMOYL-L-ALANINE AMIDASE"/>
    <property type="match status" value="1"/>
</dbReference>
<proteinExistence type="predicted"/>